<sequence length="210" mass="24976">MPLQPFNFDKKPDIRLVVYQNIVYKIKVTCRQSSDRESIRRLFLEDKNNKDLERVVCAILNTYDLIPVQTDNFVVYPYKNYWETRERLVFSQHGHFLEAHKYSLTFYVEEKQKNQGQIVQTDRAQEQEEHVNQTSVPSGSKERIVTEYGQKNRHDVEEKELKEFLRLQNLASKDDKQTEDSEQPTSGLQKVFKYKNLIVFPLSLILLKML</sequence>
<dbReference type="GO" id="GO:0007129">
    <property type="term" value="P:homologous chromosome pairing at meiosis"/>
    <property type="evidence" value="ECO:0007669"/>
    <property type="project" value="TreeGrafter"/>
</dbReference>
<dbReference type="PANTHER" id="PTHR35824">
    <property type="entry name" value="MEMBRANE-ANCHORED JUNCTION PROTEIN MAJIN"/>
    <property type="match status" value="1"/>
</dbReference>
<evidence type="ECO:0000313" key="2">
    <source>
        <dbReference type="Proteomes" id="UP000275408"/>
    </source>
</evidence>
<dbReference type="AlphaFoldDB" id="A0A3M6U9D6"/>
<dbReference type="GO" id="GO:0005637">
    <property type="term" value="C:nuclear inner membrane"/>
    <property type="evidence" value="ECO:0007669"/>
    <property type="project" value="TreeGrafter"/>
</dbReference>
<name>A0A3M6U9D6_POCDA</name>
<gene>
    <name evidence="1" type="ORF">pdam_00002846</name>
</gene>
<reference evidence="1 2" key="1">
    <citation type="journal article" date="2018" name="Sci. Rep.">
        <title>Comparative analysis of the Pocillopora damicornis genome highlights role of immune system in coral evolution.</title>
        <authorList>
            <person name="Cunning R."/>
            <person name="Bay R.A."/>
            <person name="Gillette P."/>
            <person name="Baker A.C."/>
            <person name="Traylor-Knowles N."/>
        </authorList>
    </citation>
    <scope>NUCLEOTIDE SEQUENCE [LARGE SCALE GENOMIC DNA]</scope>
    <source>
        <strain evidence="1">RSMAS</strain>
        <tissue evidence="1">Whole animal</tissue>
    </source>
</reference>
<dbReference type="GO" id="GO:0070197">
    <property type="term" value="P:meiotic attachment of telomere to nuclear envelope"/>
    <property type="evidence" value="ECO:0007669"/>
    <property type="project" value="TreeGrafter"/>
</dbReference>
<comment type="caution">
    <text evidence="1">The sequence shown here is derived from an EMBL/GenBank/DDBJ whole genome shotgun (WGS) entry which is preliminary data.</text>
</comment>
<dbReference type="EMBL" id="RCHS01002011">
    <property type="protein sequence ID" value="RMX50144.1"/>
    <property type="molecule type" value="Genomic_DNA"/>
</dbReference>
<dbReference type="GO" id="GO:0003677">
    <property type="term" value="F:DNA binding"/>
    <property type="evidence" value="ECO:0007669"/>
    <property type="project" value="InterPro"/>
</dbReference>
<evidence type="ECO:0000313" key="1">
    <source>
        <dbReference type="EMBL" id="RMX50144.1"/>
    </source>
</evidence>
<organism evidence="1 2">
    <name type="scientific">Pocillopora damicornis</name>
    <name type="common">Cauliflower coral</name>
    <name type="synonym">Millepora damicornis</name>
    <dbReference type="NCBI Taxonomy" id="46731"/>
    <lineage>
        <taxon>Eukaryota</taxon>
        <taxon>Metazoa</taxon>
        <taxon>Cnidaria</taxon>
        <taxon>Anthozoa</taxon>
        <taxon>Hexacorallia</taxon>
        <taxon>Scleractinia</taxon>
        <taxon>Astrocoeniina</taxon>
        <taxon>Pocilloporidae</taxon>
        <taxon>Pocillopora</taxon>
    </lineage>
</organism>
<dbReference type="Proteomes" id="UP000275408">
    <property type="component" value="Unassembled WGS sequence"/>
</dbReference>
<dbReference type="OrthoDB" id="6162963at2759"/>
<keyword evidence="2" id="KW-1185">Reference proteome</keyword>
<accession>A0A3M6U9D6</accession>
<protein>
    <submittedName>
        <fullName evidence="1">Uncharacterized protein</fullName>
    </submittedName>
</protein>
<dbReference type="PANTHER" id="PTHR35824:SF1">
    <property type="entry name" value="MEMBRANE-ANCHORED JUNCTION PROTEIN"/>
    <property type="match status" value="1"/>
</dbReference>
<dbReference type="Pfam" id="PF15077">
    <property type="entry name" value="MAJIN"/>
    <property type="match status" value="1"/>
</dbReference>
<dbReference type="InterPro" id="IPR027816">
    <property type="entry name" value="MAJIN"/>
</dbReference>
<proteinExistence type="predicted"/>